<dbReference type="Gene3D" id="3.40.1500.20">
    <property type="match status" value="1"/>
</dbReference>
<dbReference type="Pfam" id="PF05996">
    <property type="entry name" value="Fe_bilin_red"/>
    <property type="match status" value="1"/>
</dbReference>
<evidence type="ECO:0008006" key="5">
    <source>
        <dbReference type="Google" id="ProtNLM"/>
    </source>
</evidence>
<dbReference type="InParanoid" id="A0A1Z5JN43"/>
<protein>
    <recommendedName>
        <fullName evidence="5">15,16-dihydrobiliverdin:ferredoxin oxidoreductase</fullName>
    </recommendedName>
</protein>
<accession>A0A1Z5JN43</accession>
<dbReference type="EMBL" id="BDSP01000092">
    <property type="protein sequence ID" value="GAX15443.1"/>
    <property type="molecule type" value="Genomic_DNA"/>
</dbReference>
<dbReference type="InterPro" id="IPR009249">
    <property type="entry name" value="Ferredoxin-dep_bilin_Rdtase"/>
</dbReference>
<dbReference type="Proteomes" id="UP000198406">
    <property type="component" value="Unassembled WGS sequence"/>
</dbReference>
<dbReference type="AlphaFoldDB" id="A0A1Z5JN43"/>
<proteinExistence type="inferred from homology"/>
<sequence>MKGSSCAFFVSMLSSVNVIYAWLGSTTKKKPFFSTFSSASRPSITRKLFMDIEQDALAKSFRIEIPGIVSALSIPRHVQHAEIDPAIASNGMPWQSSIDPQYRSLADNSNKPFYLPFWEWQMDYMKKHLTNLQVLPVESKQGHDLSYRNNGKVRLHTCQCSSEEYKCIRMTVMDGGARTQVFTSLWYPQPHFNLPVLGIDLLQFGQSKHLCIVDFQPIQENSSDQPFEQLLQPIRDQYPSLHGKMTRRFYDEDAFFSKQMLLGRSDRAGANDLVYKDLFPAYQAYVNTHVQMVQSATPSPSTVADVLQRHAAYDNYSAARDPAHAMLAATFGKDFADDYVYDVLFPLSDRGISGTFDSC</sequence>
<dbReference type="PANTHER" id="PTHR34557">
    <property type="entry name" value="PHYTOCHROMOBILIN:FERREDOXIN OXIDOREDUCTASE, CHLOROPLASTIC"/>
    <property type="match status" value="1"/>
</dbReference>
<comment type="caution">
    <text evidence="3">The sequence shown here is derived from an EMBL/GenBank/DDBJ whole genome shotgun (WGS) entry which is preliminary data.</text>
</comment>
<dbReference type="GO" id="GO:0050897">
    <property type="term" value="F:cobalt ion binding"/>
    <property type="evidence" value="ECO:0007669"/>
    <property type="project" value="InterPro"/>
</dbReference>
<comment type="similarity">
    <text evidence="1">Belongs to the HY2 family.</text>
</comment>
<organism evidence="3 4">
    <name type="scientific">Fistulifera solaris</name>
    <name type="common">Oleaginous diatom</name>
    <dbReference type="NCBI Taxonomy" id="1519565"/>
    <lineage>
        <taxon>Eukaryota</taxon>
        <taxon>Sar</taxon>
        <taxon>Stramenopiles</taxon>
        <taxon>Ochrophyta</taxon>
        <taxon>Bacillariophyta</taxon>
        <taxon>Bacillariophyceae</taxon>
        <taxon>Bacillariophycidae</taxon>
        <taxon>Naviculales</taxon>
        <taxon>Naviculaceae</taxon>
        <taxon>Fistulifera</taxon>
    </lineage>
</organism>
<dbReference type="OrthoDB" id="496703at2759"/>
<evidence type="ECO:0000256" key="1">
    <source>
        <dbReference type="ARBA" id="ARBA00006908"/>
    </source>
</evidence>
<reference evidence="3 4" key="1">
    <citation type="journal article" date="2015" name="Plant Cell">
        <title>Oil accumulation by the oleaginous diatom Fistulifera solaris as revealed by the genome and transcriptome.</title>
        <authorList>
            <person name="Tanaka T."/>
            <person name="Maeda Y."/>
            <person name="Veluchamy A."/>
            <person name="Tanaka M."/>
            <person name="Abida H."/>
            <person name="Marechal E."/>
            <person name="Bowler C."/>
            <person name="Muto M."/>
            <person name="Sunaga Y."/>
            <person name="Tanaka M."/>
            <person name="Yoshino T."/>
            <person name="Taniguchi T."/>
            <person name="Fukuda Y."/>
            <person name="Nemoto M."/>
            <person name="Matsumoto M."/>
            <person name="Wong P.S."/>
            <person name="Aburatani S."/>
            <person name="Fujibuchi W."/>
        </authorList>
    </citation>
    <scope>NUCLEOTIDE SEQUENCE [LARGE SCALE GENOMIC DNA]</scope>
    <source>
        <strain evidence="3 4">JPCC DA0580</strain>
    </source>
</reference>
<evidence type="ECO:0000256" key="2">
    <source>
        <dbReference type="ARBA" id="ARBA00023002"/>
    </source>
</evidence>
<keyword evidence="2" id="KW-0560">Oxidoreductase</keyword>
<evidence type="ECO:0000313" key="4">
    <source>
        <dbReference type="Proteomes" id="UP000198406"/>
    </source>
</evidence>
<dbReference type="GO" id="GO:0010024">
    <property type="term" value="P:phytochromobilin biosynthetic process"/>
    <property type="evidence" value="ECO:0007669"/>
    <property type="project" value="InterPro"/>
</dbReference>
<evidence type="ECO:0000313" key="3">
    <source>
        <dbReference type="EMBL" id="GAX15443.1"/>
    </source>
</evidence>
<dbReference type="PANTHER" id="PTHR34557:SF1">
    <property type="entry name" value="PHYTOCHROMOBILIN:FERREDOXIN OXIDOREDUCTASE, CHLOROPLASTIC"/>
    <property type="match status" value="1"/>
</dbReference>
<name>A0A1Z5JN43_FISSO</name>
<dbReference type="GO" id="GO:0016636">
    <property type="term" value="F:oxidoreductase activity, acting on the CH-CH group of donors, iron-sulfur protein as acceptor"/>
    <property type="evidence" value="ECO:0007669"/>
    <property type="project" value="InterPro"/>
</dbReference>
<gene>
    <name evidence="3" type="ORF">FisN_8Lh257</name>
</gene>
<keyword evidence="4" id="KW-1185">Reference proteome</keyword>